<dbReference type="AlphaFoldDB" id="A0A167ZTQ3"/>
<dbReference type="Proteomes" id="UP000242877">
    <property type="component" value="Unassembled WGS sequence"/>
</dbReference>
<keyword evidence="8 12" id="KW-0256">Endoplasmic reticulum</keyword>
<comment type="subcellular location">
    <subcellularLocation>
        <location evidence="2">Endoplasmic reticulum membrane</location>
        <topology evidence="2">Multi-pass membrane protein</topology>
    </subcellularLocation>
</comment>
<evidence type="ECO:0000256" key="6">
    <source>
        <dbReference type="ARBA" id="ARBA00022692"/>
    </source>
</evidence>
<dbReference type="EMBL" id="AZGZ01000009">
    <property type="protein sequence ID" value="KZZ93082.1"/>
    <property type="molecule type" value="Genomic_DNA"/>
</dbReference>
<dbReference type="InterPro" id="IPR039529">
    <property type="entry name" value="PGAP1/BST1"/>
</dbReference>
<proteinExistence type="inferred from homology"/>
<dbReference type="GO" id="GO:0006505">
    <property type="term" value="P:GPI anchor metabolic process"/>
    <property type="evidence" value="ECO:0007669"/>
    <property type="project" value="TreeGrafter"/>
</dbReference>
<evidence type="ECO:0000313" key="16">
    <source>
        <dbReference type="EMBL" id="KZZ93082.1"/>
    </source>
</evidence>
<evidence type="ECO:0000256" key="11">
    <source>
        <dbReference type="ARBA" id="ARBA00023136"/>
    </source>
</evidence>
<keyword evidence="5 12" id="KW-0813">Transport</keyword>
<comment type="caution">
    <text evidence="12">Lacks conserved residue(s) required for the propagation of feature annotation.</text>
</comment>
<evidence type="ECO:0000256" key="13">
    <source>
        <dbReference type="SAM" id="MobiDB-lite"/>
    </source>
</evidence>
<keyword evidence="11 12" id="KW-0472">Membrane</keyword>
<dbReference type="SUPFAM" id="SSF53474">
    <property type="entry name" value="alpha/beta-Hydrolases"/>
    <property type="match status" value="1"/>
</dbReference>
<dbReference type="Gene3D" id="3.40.50.1820">
    <property type="entry name" value="alpha/beta hydrolase"/>
    <property type="match status" value="1"/>
</dbReference>
<feature type="transmembrane region" description="Helical" evidence="12">
    <location>
        <begin position="988"/>
        <end position="1021"/>
    </location>
</feature>
<dbReference type="Pfam" id="PF25141">
    <property type="entry name" value="PGAP1_2nd"/>
    <property type="match status" value="1"/>
</dbReference>
<evidence type="ECO:0000256" key="2">
    <source>
        <dbReference type="ARBA" id="ARBA00004477"/>
    </source>
</evidence>
<evidence type="ECO:0000256" key="10">
    <source>
        <dbReference type="ARBA" id="ARBA00022989"/>
    </source>
</evidence>
<comment type="caution">
    <text evidence="16">The sequence shown here is derived from an EMBL/GenBank/DDBJ whole genome shotgun (WGS) entry which is preliminary data.</text>
</comment>
<evidence type="ECO:0000256" key="7">
    <source>
        <dbReference type="ARBA" id="ARBA00022801"/>
    </source>
</evidence>
<keyword evidence="9 12" id="KW-0653">Protein transport</keyword>
<sequence length="1109" mass="122028">MQRHFPSSSSPVENLLSDISPLSPSSSSSSSSPPPALAEASTPSVRSSSSSTGTGTGAGSTNSNNNNNSSSSNKITATADDNDSRSGEQDLLLPRIGDQGGSEGKLGVIDFTDSTKKKKKQEDEHRKKHVCDSGDDKDTKDGAKAGTADIPRSRSSSARDVHAHQQENSYNTRADRRCSMDTTPLNQAVRFPSQLPDIDLKSSSDMEKVRRRRFRSTYAAPLLTCVVAAIGLIALFGIVHSYMTRQLDPTGCKTPRMLPTYVRLDGFDTEHTRFSRKYSLYLYRERGVDHYDEDDLGLKGVPVLFLPGNAGSYRQGRSLASEASIYFRDVLQHDQEKLQAGVRGLDFFLADFNEDMAAFHGQTLLDQAEYINDALAYILSLYQDSRRSGRDATLPDPSSVILLGHSMGGVVARAVLTMSNYQSNTVNTIITMSTPHALPPVSFDADLVATYKQINDYWRESYLQKWANNNPLWHVTLISIAGGSGDSVVPSDYTSLASLVPETHGFTVFTTTMPNVWTGVDHLSIAWCDAFRKSVIQALYDVVDVRRLSQTKPRAERMSVFRKRFLTGLEDNAEVSISQRMPSTLLTLDDDKKPLLKANERLVIRNFGQERQFKAHLLPVPEADETGRKFTLLTDQVLDGPGGHGKAEVLFCTAFPLKKGASVSQLTYTIDLSQGNAAATRLACKGATDDVISLPASTRSSKYPFDDVPPFSYLQYNLEDLSEFQFVAVVERIDRPSPGWLVAEFSNNTDSVIAANVGLGHLLSRGLHFELPASRPLVTEIKIPSLRSSLLAYKLSIVQNSCSEESELFTPMIRQYLSDPYESKYFVNVKSVDVNLHGTAPYMPPHLKGGAPVSGVSFQIWSDPSCATPVKVDLEIDVLGSMGKLTMGYRTIFAAFMILTLALILRKQFQVYDKTGVFISFLESVDLTLRSSLPFFLLALTLLSTSFSSPSYSVLVESPTAWLANSTQAAANIDYDKNDMLLGSPDSFFWFLIPLFGVISVGVCVVSNYLVIAVTEVLCAVWSVWVNRRGYVKHDEARPDTPTVTSTSRSRIVNAIALLLFTATVIPYPTAYGVACVVQLITCVQALYHFKETVRVSPLHFLKPCVNID</sequence>
<evidence type="ECO:0000256" key="3">
    <source>
        <dbReference type="ARBA" id="ARBA00006931"/>
    </source>
</evidence>
<evidence type="ECO:0000313" key="17">
    <source>
        <dbReference type="Proteomes" id="UP000242877"/>
    </source>
</evidence>
<evidence type="ECO:0000256" key="1">
    <source>
        <dbReference type="ARBA" id="ARBA00003496"/>
    </source>
</evidence>
<feature type="transmembrane region" description="Helical" evidence="12">
    <location>
        <begin position="887"/>
        <end position="906"/>
    </location>
</feature>
<feature type="compositionally biased region" description="Low complexity" evidence="13">
    <location>
        <begin position="15"/>
        <end position="73"/>
    </location>
</feature>
<accession>A0A167ZTQ3</accession>
<keyword evidence="6 12" id="KW-0812">Transmembrane</keyword>
<dbReference type="InterPro" id="IPR029058">
    <property type="entry name" value="AB_hydrolase_fold"/>
</dbReference>
<feature type="region of interest" description="Disordered" evidence="13">
    <location>
        <begin position="1"/>
        <end position="177"/>
    </location>
</feature>
<feature type="transmembrane region" description="Helical" evidence="12">
    <location>
        <begin position="927"/>
        <end position="947"/>
    </location>
</feature>
<dbReference type="EC" id="3.1.-.-" evidence="12"/>
<dbReference type="FunFam" id="3.40.50.1820:FF:000056">
    <property type="entry name" value="GPI inositol-deacylase"/>
    <property type="match status" value="1"/>
</dbReference>
<evidence type="ECO:0000256" key="12">
    <source>
        <dbReference type="RuleBase" id="RU365011"/>
    </source>
</evidence>
<dbReference type="GO" id="GO:0005789">
    <property type="term" value="C:endoplasmic reticulum membrane"/>
    <property type="evidence" value="ECO:0007669"/>
    <property type="project" value="UniProtKB-SubCell"/>
</dbReference>
<dbReference type="InterPro" id="IPR056824">
    <property type="entry name" value="PGAP1_TMD"/>
</dbReference>
<organism evidence="16 17">
    <name type="scientific">Ascosphaera apis ARSEF 7405</name>
    <dbReference type="NCBI Taxonomy" id="392613"/>
    <lineage>
        <taxon>Eukaryota</taxon>
        <taxon>Fungi</taxon>
        <taxon>Dikarya</taxon>
        <taxon>Ascomycota</taxon>
        <taxon>Pezizomycotina</taxon>
        <taxon>Eurotiomycetes</taxon>
        <taxon>Eurotiomycetidae</taxon>
        <taxon>Onygenales</taxon>
        <taxon>Ascosphaeraceae</taxon>
        <taxon>Ascosphaera</taxon>
    </lineage>
</organism>
<comment type="function">
    <text evidence="1 12">Involved in inositol deacylation of GPI-anchored proteins which plays important roles in the quality control and ER-associated degradation of GPI-anchored proteins.</text>
</comment>
<keyword evidence="7 12" id="KW-0378">Hydrolase</keyword>
<evidence type="ECO:0000259" key="15">
    <source>
        <dbReference type="Pfam" id="PF25140"/>
    </source>
</evidence>
<name>A0A167ZTQ3_9EURO</name>
<dbReference type="Pfam" id="PF07819">
    <property type="entry name" value="PGAP1"/>
    <property type="match status" value="1"/>
</dbReference>
<reference evidence="16 17" key="1">
    <citation type="journal article" date="2016" name="Genome Biol. Evol.">
        <title>Divergent and convergent evolution of fungal pathogenicity.</title>
        <authorList>
            <person name="Shang Y."/>
            <person name="Xiao G."/>
            <person name="Zheng P."/>
            <person name="Cen K."/>
            <person name="Zhan S."/>
            <person name="Wang C."/>
        </authorList>
    </citation>
    <scope>NUCLEOTIDE SEQUENCE [LARGE SCALE GENOMIC DNA]</scope>
    <source>
        <strain evidence="16 17">ARSEF 7405</strain>
    </source>
</reference>
<dbReference type="OrthoDB" id="348976at2759"/>
<feature type="compositionally biased region" description="Basic and acidic residues" evidence="13">
    <location>
        <begin position="120"/>
        <end position="143"/>
    </location>
</feature>
<gene>
    <name evidence="16" type="ORF">AAP_02548</name>
</gene>
<dbReference type="VEuPathDB" id="FungiDB:AAP_02548"/>
<dbReference type="PANTHER" id="PTHR15495:SF7">
    <property type="entry name" value="GPI INOSITOL-DEACYLASE"/>
    <property type="match status" value="1"/>
</dbReference>
<feature type="transmembrane region" description="Helical" evidence="12">
    <location>
        <begin position="218"/>
        <end position="243"/>
    </location>
</feature>
<comment type="similarity">
    <text evidence="3 12">Belongs to the GPI inositol-deacylase family.</text>
</comment>
<evidence type="ECO:0000256" key="4">
    <source>
        <dbReference type="ARBA" id="ARBA00015856"/>
    </source>
</evidence>
<feature type="compositionally biased region" description="Polar residues" evidence="13">
    <location>
        <begin position="1"/>
        <end position="12"/>
    </location>
</feature>
<evidence type="ECO:0000256" key="8">
    <source>
        <dbReference type="ARBA" id="ARBA00022824"/>
    </source>
</evidence>
<evidence type="ECO:0000259" key="14">
    <source>
        <dbReference type="Pfam" id="PF07819"/>
    </source>
</evidence>
<feature type="domain" description="GPI inositol-deacylase PGAP1-like alpha/beta" evidence="14">
    <location>
        <begin position="298"/>
        <end position="541"/>
    </location>
</feature>
<evidence type="ECO:0000256" key="9">
    <source>
        <dbReference type="ARBA" id="ARBA00022927"/>
    </source>
</evidence>
<dbReference type="GO" id="GO:0015031">
    <property type="term" value="P:protein transport"/>
    <property type="evidence" value="ECO:0007669"/>
    <property type="project" value="UniProtKB-KW"/>
</dbReference>
<keyword evidence="10 12" id="KW-1133">Transmembrane helix</keyword>
<feature type="domain" description="GPI inositol-deacylase transmembrane" evidence="15">
    <location>
        <begin position="893"/>
        <end position="1094"/>
    </location>
</feature>
<dbReference type="Pfam" id="PF25140">
    <property type="entry name" value="PGAP1_TMD"/>
    <property type="match status" value="1"/>
</dbReference>
<dbReference type="PANTHER" id="PTHR15495">
    <property type="entry name" value="NEGATIVE REGULATOR OF VESICLE FORMATION-RELATED"/>
    <property type="match status" value="1"/>
</dbReference>
<protein>
    <recommendedName>
        <fullName evidence="4 12">GPI inositol-deacylase</fullName>
        <ecNumber evidence="12">3.1.-.-</ecNumber>
    </recommendedName>
</protein>
<evidence type="ECO:0000256" key="5">
    <source>
        <dbReference type="ARBA" id="ARBA00022448"/>
    </source>
</evidence>
<keyword evidence="17" id="KW-1185">Reference proteome</keyword>
<dbReference type="InterPro" id="IPR012908">
    <property type="entry name" value="PGAP1-ab_dom-like"/>
</dbReference>
<dbReference type="GO" id="GO:0006888">
    <property type="term" value="P:endoplasmic reticulum to Golgi vesicle-mediated transport"/>
    <property type="evidence" value="ECO:0007669"/>
    <property type="project" value="TreeGrafter"/>
</dbReference>
<dbReference type="GO" id="GO:0050185">
    <property type="term" value="F:phosphatidylinositol deacylase activity"/>
    <property type="evidence" value="ECO:0007669"/>
    <property type="project" value="TreeGrafter"/>
</dbReference>